<accession>B4NWY9</accession>
<gene>
    <name evidence="2" type="primary">Dyak\GE18769</name>
    <name evidence="2" type="synonym">dyak_GLEANR_2553</name>
    <name evidence="2" type="synonym">GE18769</name>
    <name evidence="2" type="ORF">Dyak_GE18769</name>
</gene>
<feature type="compositionally biased region" description="Polar residues" evidence="1">
    <location>
        <begin position="32"/>
        <end position="41"/>
    </location>
</feature>
<evidence type="ECO:0000313" key="2">
    <source>
        <dbReference type="EMBL" id="EDW88519.1"/>
    </source>
</evidence>
<evidence type="ECO:0000313" key="3">
    <source>
        <dbReference type="Proteomes" id="UP000002282"/>
    </source>
</evidence>
<dbReference type="KEGG" id="dya:Dyak_GE18769"/>
<organism evidence="2 3">
    <name type="scientific">Drosophila yakuba</name>
    <name type="common">Fruit fly</name>
    <dbReference type="NCBI Taxonomy" id="7245"/>
    <lineage>
        <taxon>Eukaryota</taxon>
        <taxon>Metazoa</taxon>
        <taxon>Ecdysozoa</taxon>
        <taxon>Arthropoda</taxon>
        <taxon>Hexapoda</taxon>
        <taxon>Insecta</taxon>
        <taxon>Pterygota</taxon>
        <taxon>Neoptera</taxon>
        <taxon>Endopterygota</taxon>
        <taxon>Diptera</taxon>
        <taxon>Brachycera</taxon>
        <taxon>Muscomorpha</taxon>
        <taxon>Ephydroidea</taxon>
        <taxon>Drosophilidae</taxon>
        <taxon>Drosophila</taxon>
        <taxon>Sophophora</taxon>
    </lineage>
</organism>
<reference evidence="2 3" key="2">
    <citation type="journal article" date="2007" name="PLoS Biol.">
        <title>Principles of genome evolution in the Drosophila melanogaster species group.</title>
        <authorList>
            <person name="Ranz J.M."/>
            <person name="Maurin D."/>
            <person name="Chan Y.S."/>
            <person name="von Grotthuss M."/>
            <person name="Hillier L.W."/>
            <person name="Roote J."/>
            <person name="Ashburner M."/>
            <person name="Bergman C.M."/>
        </authorList>
    </citation>
    <scope>NUCLEOTIDE SEQUENCE [LARGE SCALE GENOMIC DNA]</scope>
    <source>
        <strain evidence="3">Tai18E2 / Tucson 14021-0261.01</strain>
    </source>
</reference>
<protein>
    <submittedName>
        <fullName evidence="2">Uncharacterized protein</fullName>
    </submittedName>
</protein>
<feature type="compositionally biased region" description="Polar residues" evidence="1">
    <location>
        <begin position="50"/>
        <end position="60"/>
    </location>
</feature>
<dbReference type="AlphaFoldDB" id="B4NWY9"/>
<dbReference type="HOGENOM" id="CLU_829675_0_0_1"/>
<sequence>MGSKRKLTFPLEEDDQQENSPDGAGPRIKQHFTPNDINTPSAKEKRILAESTSSHQKNTPSRFQAMWQTLNKSGMSSSQLDSHGNTSFSSCSQLLNTSWPGTSRRAKPLPFAVQNSSRTPPSVSYKRREANSLFQSTWKSLMTQSASCNVSSEDCFIDSDPSIPQRLATSPFQTSWKSLSQSSLNKSNCPGLTEDSNIESSPAIQLVSSESPRQYLPKSQNKANSRSNLRFLRGGYAEEFQKVLKKVRMDQRQWKNHAATHTVQVLSIRNEYGVTMALVAPENGSSFSIVPPKGERTLPTVGSKLQFYLDPKIKPLELNNQLLVYCRPYNIVLKG</sequence>
<feature type="region of interest" description="Disordered" evidence="1">
    <location>
        <begin position="1"/>
        <end position="60"/>
    </location>
</feature>
<reference evidence="2 3" key="1">
    <citation type="journal article" date="2007" name="Nature">
        <title>Evolution of genes and genomes on the Drosophila phylogeny.</title>
        <authorList>
            <consortium name="Drosophila 12 Genomes Consortium"/>
            <person name="Clark A.G."/>
            <person name="Eisen M.B."/>
            <person name="Smith D.R."/>
            <person name="Bergman C.M."/>
            <person name="Oliver B."/>
            <person name="Markow T.A."/>
            <person name="Kaufman T.C."/>
            <person name="Kellis M."/>
            <person name="Gelbart W."/>
            <person name="Iyer V.N."/>
            <person name="Pollard D.A."/>
            <person name="Sackton T.B."/>
            <person name="Larracuente A.M."/>
            <person name="Singh N.D."/>
            <person name="Abad J.P."/>
            <person name="Abt D.N."/>
            <person name="Adryan B."/>
            <person name="Aguade M."/>
            <person name="Akashi H."/>
            <person name="Anderson W.W."/>
            <person name="Aquadro C.F."/>
            <person name="Ardell D.H."/>
            <person name="Arguello R."/>
            <person name="Artieri C.G."/>
            <person name="Barbash D.A."/>
            <person name="Barker D."/>
            <person name="Barsanti P."/>
            <person name="Batterham P."/>
            <person name="Batzoglou S."/>
            <person name="Begun D."/>
            <person name="Bhutkar A."/>
            <person name="Blanco E."/>
            <person name="Bosak S.A."/>
            <person name="Bradley R.K."/>
            <person name="Brand A.D."/>
            <person name="Brent M.R."/>
            <person name="Brooks A.N."/>
            <person name="Brown R.H."/>
            <person name="Butlin R.K."/>
            <person name="Caggese C."/>
            <person name="Calvi B.R."/>
            <person name="Bernardo de Carvalho A."/>
            <person name="Caspi A."/>
            <person name="Castrezana S."/>
            <person name="Celniker S.E."/>
            <person name="Chang J.L."/>
            <person name="Chapple C."/>
            <person name="Chatterji S."/>
            <person name="Chinwalla A."/>
            <person name="Civetta A."/>
            <person name="Clifton S.W."/>
            <person name="Comeron J.M."/>
            <person name="Costello J.C."/>
            <person name="Coyne J.A."/>
            <person name="Daub J."/>
            <person name="David R.G."/>
            <person name="Delcher A.L."/>
            <person name="Delehaunty K."/>
            <person name="Do C.B."/>
            <person name="Ebling H."/>
            <person name="Edwards K."/>
            <person name="Eickbush T."/>
            <person name="Evans J.D."/>
            <person name="Filipski A."/>
            <person name="Findeiss S."/>
            <person name="Freyhult E."/>
            <person name="Fulton L."/>
            <person name="Fulton R."/>
            <person name="Garcia A.C."/>
            <person name="Gardiner A."/>
            <person name="Garfield D.A."/>
            <person name="Garvin B.E."/>
            <person name="Gibson G."/>
            <person name="Gilbert D."/>
            <person name="Gnerre S."/>
            <person name="Godfrey J."/>
            <person name="Good R."/>
            <person name="Gotea V."/>
            <person name="Gravely B."/>
            <person name="Greenberg A.J."/>
            <person name="Griffiths-Jones S."/>
            <person name="Gross S."/>
            <person name="Guigo R."/>
            <person name="Gustafson E.A."/>
            <person name="Haerty W."/>
            <person name="Hahn M.W."/>
            <person name="Halligan D.L."/>
            <person name="Halpern A.L."/>
            <person name="Halter G.M."/>
            <person name="Han M.V."/>
            <person name="Heger A."/>
            <person name="Hillier L."/>
            <person name="Hinrichs A.S."/>
            <person name="Holmes I."/>
            <person name="Hoskins R.A."/>
            <person name="Hubisz M.J."/>
            <person name="Hultmark D."/>
            <person name="Huntley M.A."/>
            <person name="Jaffe D.B."/>
            <person name="Jagadeeshan S."/>
            <person name="Jeck W.R."/>
            <person name="Johnson J."/>
            <person name="Jones C.D."/>
            <person name="Jordan W.C."/>
            <person name="Karpen G.H."/>
            <person name="Kataoka E."/>
            <person name="Keightley P.D."/>
            <person name="Kheradpour P."/>
            <person name="Kirkness E.F."/>
            <person name="Koerich L.B."/>
            <person name="Kristiansen K."/>
            <person name="Kudrna D."/>
            <person name="Kulathinal R.J."/>
            <person name="Kumar S."/>
            <person name="Kwok R."/>
            <person name="Lander E."/>
            <person name="Langley C.H."/>
            <person name="Lapoint R."/>
            <person name="Lazzaro B.P."/>
            <person name="Lee S.J."/>
            <person name="Levesque L."/>
            <person name="Li R."/>
            <person name="Lin C.F."/>
            <person name="Lin M.F."/>
            <person name="Lindblad-Toh K."/>
            <person name="Llopart A."/>
            <person name="Long M."/>
            <person name="Low L."/>
            <person name="Lozovsky E."/>
            <person name="Lu J."/>
            <person name="Luo M."/>
            <person name="Machado C.A."/>
            <person name="Makalowski W."/>
            <person name="Marzo M."/>
            <person name="Matsuda M."/>
            <person name="Matzkin L."/>
            <person name="McAllister B."/>
            <person name="McBride C.S."/>
            <person name="McKernan B."/>
            <person name="McKernan K."/>
            <person name="Mendez-Lago M."/>
            <person name="Minx P."/>
            <person name="Mollenhauer M.U."/>
            <person name="Montooth K."/>
            <person name="Mount S.M."/>
            <person name="Mu X."/>
            <person name="Myers E."/>
            <person name="Negre B."/>
            <person name="Newfeld S."/>
            <person name="Nielsen R."/>
            <person name="Noor M.A."/>
            <person name="O'Grady P."/>
            <person name="Pachter L."/>
            <person name="Papaceit M."/>
            <person name="Parisi M.J."/>
            <person name="Parisi M."/>
            <person name="Parts L."/>
            <person name="Pedersen J.S."/>
            <person name="Pesole G."/>
            <person name="Phillippy A.M."/>
            <person name="Ponting C.P."/>
            <person name="Pop M."/>
            <person name="Porcelli D."/>
            <person name="Powell J.R."/>
            <person name="Prohaska S."/>
            <person name="Pruitt K."/>
            <person name="Puig M."/>
            <person name="Quesneville H."/>
            <person name="Ram K.R."/>
            <person name="Rand D."/>
            <person name="Rasmussen M.D."/>
            <person name="Reed L.K."/>
            <person name="Reenan R."/>
            <person name="Reily A."/>
            <person name="Remington K.A."/>
            <person name="Rieger T.T."/>
            <person name="Ritchie M.G."/>
            <person name="Robin C."/>
            <person name="Rogers Y.H."/>
            <person name="Rohde C."/>
            <person name="Rozas J."/>
            <person name="Rubenfield M.J."/>
            <person name="Ruiz A."/>
            <person name="Russo S."/>
            <person name="Salzberg S.L."/>
            <person name="Sanchez-Gracia A."/>
            <person name="Saranga D.J."/>
            <person name="Sato H."/>
            <person name="Schaeffer S.W."/>
            <person name="Schatz M.C."/>
            <person name="Schlenke T."/>
            <person name="Schwartz R."/>
            <person name="Segarra C."/>
            <person name="Singh R.S."/>
            <person name="Sirot L."/>
            <person name="Sirota M."/>
            <person name="Sisneros N.B."/>
            <person name="Smith C.D."/>
            <person name="Smith T.F."/>
            <person name="Spieth J."/>
            <person name="Stage D.E."/>
            <person name="Stark A."/>
            <person name="Stephan W."/>
            <person name="Strausberg R.L."/>
            <person name="Strempel S."/>
            <person name="Sturgill D."/>
            <person name="Sutton G."/>
            <person name="Sutton G.G."/>
            <person name="Tao W."/>
            <person name="Teichmann S."/>
            <person name="Tobari Y.N."/>
            <person name="Tomimura Y."/>
            <person name="Tsolas J.M."/>
            <person name="Valente V.L."/>
            <person name="Venter E."/>
            <person name="Venter J.C."/>
            <person name="Vicario S."/>
            <person name="Vieira F.G."/>
            <person name="Vilella A.J."/>
            <person name="Villasante A."/>
            <person name="Walenz B."/>
            <person name="Wang J."/>
            <person name="Wasserman M."/>
            <person name="Watts T."/>
            <person name="Wilson D."/>
            <person name="Wilson R.K."/>
            <person name="Wing R.A."/>
            <person name="Wolfner M.F."/>
            <person name="Wong A."/>
            <person name="Wong G.K."/>
            <person name="Wu C.I."/>
            <person name="Wu G."/>
            <person name="Yamamoto D."/>
            <person name="Yang H.P."/>
            <person name="Yang S.P."/>
            <person name="Yorke J.A."/>
            <person name="Yoshida K."/>
            <person name="Zdobnov E."/>
            <person name="Zhang P."/>
            <person name="Zhang Y."/>
            <person name="Zimin A.V."/>
            <person name="Baldwin J."/>
            <person name="Abdouelleil A."/>
            <person name="Abdulkadir J."/>
            <person name="Abebe A."/>
            <person name="Abera B."/>
            <person name="Abreu J."/>
            <person name="Acer S.C."/>
            <person name="Aftuck L."/>
            <person name="Alexander A."/>
            <person name="An P."/>
            <person name="Anderson E."/>
            <person name="Anderson S."/>
            <person name="Arachi H."/>
            <person name="Azer M."/>
            <person name="Bachantsang P."/>
            <person name="Barry A."/>
            <person name="Bayul T."/>
            <person name="Berlin A."/>
            <person name="Bessette D."/>
            <person name="Bloom T."/>
            <person name="Blye J."/>
            <person name="Boguslavskiy L."/>
            <person name="Bonnet C."/>
            <person name="Boukhgalter B."/>
            <person name="Bourzgui I."/>
            <person name="Brown A."/>
            <person name="Cahill P."/>
            <person name="Channer S."/>
            <person name="Cheshatsang Y."/>
            <person name="Chuda L."/>
            <person name="Citroen M."/>
            <person name="Collymore A."/>
            <person name="Cooke P."/>
            <person name="Costello M."/>
            <person name="D'Aco K."/>
            <person name="Daza R."/>
            <person name="De Haan G."/>
            <person name="DeGray S."/>
            <person name="DeMaso C."/>
            <person name="Dhargay N."/>
            <person name="Dooley K."/>
            <person name="Dooley E."/>
            <person name="Doricent M."/>
            <person name="Dorje P."/>
            <person name="Dorjee K."/>
            <person name="Dupes A."/>
            <person name="Elong R."/>
            <person name="Falk J."/>
            <person name="Farina A."/>
            <person name="Faro S."/>
            <person name="Ferguson D."/>
            <person name="Fisher S."/>
            <person name="Foley C.D."/>
            <person name="Franke A."/>
            <person name="Friedrich D."/>
            <person name="Gadbois L."/>
            <person name="Gearin G."/>
            <person name="Gearin C.R."/>
            <person name="Giannoukos G."/>
            <person name="Goode T."/>
            <person name="Graham J."/>
            <person name="Grandbois E."/>
            <person name="Grewal S."/>
            <person name="Gyaltsen K."/>
            <person name="Hafez N."/>
            <person name="Hagos B."/>
            <person name="Hall J."/>
            <person name="Henson C."/>
            <person name="Hollinger A."/>
            <person name="Honan T."/>
            <person name="Huard M.D."/>
            <person name="Hughes L."/>
            <person name="Hurhula B."/>
            <person name="Husby M.E."/>
            <person name="Kamat A."/>
            <person name="Kanga B."/>
            <person name="Kashin S."/>
            <person name="Khazanovich D."/>
            <person name="Kisner P."/>
            <person name="Lance K."/>
            <person name="Lara M."/>
            <person name="Lee W."/>
            <person name="Lennon N."/>
            <person name="Letendre F."/>
            <person name="LeVine R."/>
            <person name="Lipovsky A."/>
            <person name="Liu X."/>
            <person name="Liu J."/>
            <person name="Liu S."/>
            <person name="Lokyitsang T."/>
            <person name="Lokyitsang Y."/>
            <person name="Lubonja R."/>
            <person name="Lui A."/>
            <person name="MacDonald P."/>
            <person name="Magnisalis V."/>
            <person name="Maru K."/>
            <person name="Matthews C."/>
            <person name="McCusker W."/>
            <person name="McDonough S."/>
            <person name="Mehta T."/>
            <person name="Meldrim J."/>
            <person name="Meneus L."/>
            <person name="Mihai O."/>
            <person name="Mihalev A."/>
            <person name="Mihova T."/>
            <person name="Mittelman R."/>
            <person name="Mlenga V."/>
            <person name="Montmayeur A."/>
            <person name="Mulrain L."/>
            <person name="Navidi A."/>
            <person name="Naylor J."/>
            <person name="Negash T."/>
            <person name="Nguyen T."/>
            <person name="Nguyen N."/>
            <person name="Nicol R."/>
            <person name="Norbu C."/>
            <person name="Norbu N."/>
            <person name="Novod N."/>
            <person name="O'Neill B."/>
            <person name="Osman S."/>
            <person name="Markiewicz E."/>
            <person name="Oyono O.L."/>
            <person name="Patti C."/>
            <person name="Phunkhang P."/>
            <person name="Pierre F."/>
            <person name="Priest M."/>
            <person name="Raghuraman S."/>
            <person name="Rege F."/>
            <person name="Reyes R."/>
            <person name="Rise C."/>
            <person name="Rogov P."/>
            <person name="Ross K."/>
            <person name="Ryan E."/>
            <person name="Settipalli S."/>
            <person name="Shea T."/>
            <person name="Sherpa N."/>
            <person name="Shi L."/>
            <person name="Shih D."/>
            <person name="Sparrow T."/>
            <person name="Spaulding J."/>
            <person name="Stalker J."/>
            <person name="Stange-Thomann N."/>
            <person name="Stavropoulos S."/>
            <person name="Stone C."/>
            <person name="Strader C."/>
            <person name="Tesfaye S."/>
            <person name="Thomson T."/>
            <person name="Thoulutsang Y."/>
            <person name="Thoulutsang D."/>
            <person name="Topham K."/>
            <person name="Topping I."/>
            <person name="Tsamla T."/>
            <person name="Vassiliev H."/>
            <person name="Vo A."/>
            <person name="Wangchuk T."/>
            <person name="Wangdi T."/>
            <person name="Weiand M."/>
            <person name="Wilkinson J."/>
            <person name="Wilson A."/>
            <person name="Yadav S."/>
            <person name="Young G."/>
            <person name="Yu Q."/>
            <person name="Zembek L."/>
            <person name="Zhong D."/>
            <person name="Zimmer A."/>
            <person name="Zwirko Z."/>
            <person name="Jaffe D.B."/>
            <person name="Alvarez P."/>
            <person name="Brockman W."/>
            <person name="Butler J."/>
            <person name="Chin C."/>
            <person name="Gnerre S."/>
            <person name="Grabherr M."/>
            <person name="Kleber M."/>
            <person name="Mauceli E."/>
            <person name="MacCallum I."/>
        </authorList>
    </citation>
    <scope>NUCLEOTIDE SEQUENCE [LARGE SCALE GENOMIC DNA]</scope>
    <source>
        <strain evidence="3">Tai18E2 / Tucson 14021-0261.01</strain>
    </source>
</reference>
<dbReference type="EMBL" id="CM000157">
    <property type="protein sequence ID" value="EDW88519.1"/>
    <property type="molecule type" value="Genomic_DNA"/>
</dbReference>
<evidence type="ECO:0000256" key="1">
    <source>
        <dbReference type="SAM" id="MobiDB-lite"/>
    </source>
</evidence>
<dbReference type="PhylomeDB" id="B4NWY9"/>
<dbReference type="OMA" id="KVRMDQR"/>
<dbReference type="eggNOG" id="ENOG502TBJ4">
    <property type="taxonomic scope" value="Eukaryota"/>
</dbReference>
<name>B4NWY9_DROYA</name>
<dbReference type="Proteomes" id="UP000002282">
    <property type="component" value="Chromosome 2L"/>
</dbReference>
<keyword evidence="3" id="KW-1185">Reference proteome</keyword>
<dbReference type="OrthoDB" id="7856623at2759"/>
<proteinExistence type="predicted"/>